<evidence type="ECO:0000313" key="1">
    <source>
        <dbReference type="EMBL" id="MBP2471935.1"/>
    </source>
</evidence>
<keyword evidence="1" id="KW-0418">Kinase</keyword>
<keyword evidence="2" id="KW-1185">Reference proteome</keyword>
<sequence>MSGTGKSTVLEKLAELGHRVVDTDSDEWCRWETDEDGESDWVWREDKMNELLKGHTEGKLFVSGCKTNQVDFYPLFEHVVLLSAPPEVMLERIANRTNNPYGKTEEERQSILDNTAFVEPLLRRSATVEIDTSAPLAEVVRRIDELVA</sequence>
<organism evidence="1 2">
    <name type="scientific">Crossiella equi</name>
    <dbReference type="NCBI Taxonomy" id="130796"/>
    <lineage>
        <taxon>Bacteria</taxon>
        <taxon>Bacillati</taxon>
        <taxon>Actinomycetota</taxon>
        <taxon>Actinomycetes</taxon>
        <taxon>Pseudonocardiales</taxon>
        <taxon>Pseudonocardiaceae</taxon>
        <taxon>Crossiella</taxon>
    </lineage>
</organism>
<proteinExistence type="predicted"/>
<dbReference type="Proteomes" id="UP001519363">
    <property type="component" value="Unassembled WGS sequence"/>
</dbReference>
<dbReference type="GO" id="GO:0016301">
    <property type="term" value="F:kinase activity"/>
    <property type="evidence" value="ECO:0007669"/>
    <property type="project" value="UniProtKB-KW"/>
</dbReference>
<reference evidence="1 2" key="1">
    <citation type="submission" date="2021-03" db="EMBL/GenBank/DDBJ databases">
        <title>Sequencing the genomes of 1000 actinobacteria strains.</title>
        <authorList>
            <person name="Klenk H.-P."/>
        </authorList>
    </citation>
    <scope>NUCLEOTIDE SEQUENCE [LARGE SCALE GENOMIC DNA]</scope>
    <source>
        <strain evidence="1 2">DSM 44580</strain>
    </source>
</reference>
<gene>
    <name evidence="1" type="ORF">JOF53_000807</name>
</gene>
<dbReference type="EMBL" id="JAGIOO010000001">
    <property type="protein sequence ID" value="MBP2471935.1"/>
    <property type="molecule type" value="Genomic_DNA"/>
</dbReference>
<dbReference type="InterPro" id="IPR027417">
    <property type="entry name" value="P-loop_NTPase"/>
</dbReference>
<accession>A0ABS5A5R5</accession>
<dbReference type="Pfam" id="PF13238">
    <property type="entry name" value="AAA_18"/>
    <property type="match status" value="1"/>
</dbReference>
<evidence type="ECO:0000313" key="2">
    <source>
        <dbReference type="Proteomes" id="UP001519363"/>
    </source>
</evidence>
<comment type="caution">
    <text evidence="1">The sequence shown here is derived from an EMBL/GenBank/DDBJ whole genome shotgun (WGS) entry which is preliminary data.</text>
</comment>
<dbReference type="SUPFAM" id="SSF52540">
    <property type="entry name" value="P-loop containing nucleoside triphosphate hydrolases"/>
    <property type="match status" value="1"/>
</dbReference>
<dbReference type="Gene3D" id="3.40.50.300">
    <property type="entry name" value="P-loop containing nucleotide triphosphate hydrolases"/>
    <property type="match status" value="1"/>
</dbReference>
<name>A0ABS5A5R5_9PSEU</name>
<keyword evidence="1" id="KW-0808">Transferase</keyword>
<protein>
    <submittedName>
        <fullName evidence="1">Shikimate kinase</fullName>
    </submittedName>
</protein>